<dbReference type="Gene3D" id="2.20.25.10">
    <property type="match status" value="1"/>
</dbReference>
<dbReference type="PANTHER" id="PTHR34352:SF1">
    <property type="entry name" value="PROTEIN YHFA"/>
    <property type="match status" value="1"/>
</dbReference>
<name>A0A7C3UZQ7_UNCW3</name>
<sequence>MRAEVRWIEGLKFLGKTDSGHTIVMDSPEESGGENLAPTPMEITLSALGGCTGMDVISILKKMREEVTDFLIVINAERRTEHPRVFSAIELVYRFRGKNLKRENLEKAVKLSYEKYCSVGAMLKISCPITYKIEVITD</sequence>
<organism evidence="1">
    <name type="scientific">candidate division WOR-3 bacterium</name>
    <dbReference type="NCBI Taxonomy" id="2052148"/>
    <lineage>
        <taxon>Bacteria</taxon>
        <taxon>Bacteria division WOR-3</taxon>
    </lineage>
</organism>
<comment type="caution">
    <text evidence="1">The sequence shown here is derived from an EMBL/GenBank/DDBJ whole genome shotgun (WGS) entry which is preliminary data.</text>
</comment>
<dbReference type="Gene3D" id="3.30.300.20">
    <property type="match status" value="1"/>
</dbReference>
<dbReference type="InterPro" id="IPR003718">
    <property type="entry name" value="OsmC/Ohr_fam"/>
</dbReference>
<accession>A0A7C3UZQ7</accession>
<dbReference type="PANTHER" id="PTHR34352">
    <property type="entry name" value="PROTEIN YHFA"/>
    <property type="match status" value="1"/>
</dbReference>
<gene>
    <name evidence="1" type="ORF">ENX07_07670</name>
</gene>
<dbReference type="SUPFAM" id="SSF82784">
    <property type="entry name" value="OsmC-like"/>
    <property type="match status" value="1"/>
</dbReference>
<proteinExistence type="predicted"/>
<dbReference type="InterPro" id="IPR015946">
    <property type="entry name" value="KH_dom-like_a/b"/>
</dbReference>
<evidence type="ECO:0008006" key="2">
    <source>
        <dbReference type="Google" id="ProtNLM"/>
    </source>
</evidence>
<dbReference type="EMBL" id="DTMQ01000046">
    <property type="protein sequence ID" value="HGE99926.1"/>
    <property type="molecule type" value="Genomic_DNA"/>
</dbReference>
<reference evidence="1" key="1">
    <citation type="journal article" date="2020" name="mSystems">
        <title>Genome- and Community-Level Interaction Insights into Carbon Utilization and Element Cycling Functions of Hydrothermarchaeota in Hydrothermal Sediment.</title>
        <authorList>
            <person name="Zhou Z."/>
            <person name="Liu Y."/>
            <person name="Xu W."/>
            <person name="Pan J."/>
            <person name="Luo Z.H."/>
            <person name="Li M."/>
        </authorList>
    </citation>
    <scope>NUCLEOTIDE SEQUENCE [LARGE SCALE GENOMIC DNA]</scope>
    <source>
        <strain evidence="1">SpSt-906</strain>
    </source>
</reference>
<dbReference type="AlphaFoldDB" id="A0A7C3UZQ7"/>
<dbReference type="Pfam" id="PF02566">
    <property type="entry name" value="OsmC"/>
    <property type="match status" value="1"/>
</dbReference>
<evidence type="ECO:0000313" key="1">
    <source>
        <dbReference type="EMBL" id="HGE99926.1"/>
    </source>
</evidence>
<dbReference type="InterPro" id="IPR036102">
    <property type="entry name" value="OsmC/Ohrsf"/>
</dbReference>
<protein>
    <recommendedName>
        <fullName evidence="2">OsmC family peroxiredoxin</fullName>
    </recommendedName>
</protein>